<proteinExistence type="predicted"/>
<protein>
    <submittedName>
        <fullName evidence="1">Uncharacterized protein</fullName>
    </submittedName>
</protein>
<evidence type="ECO:0000313" key="1">
    <source>
        <dbReference type="EMBL" id="RWR88376.1"/>
    </source>
</evidence>
<keyword evidence="2" id="KW-1185">Reference proteome</keyword>
<organism evidence="1 2">
    <name type="scientific">Cinnamomum micranthum f. kanehirae</name>
    <dbReference type="NCBI Taxonomy" id="337451"/>
    <lineage>
        <taxon>Eukaryota</taxon>
        <taxon>Viridiplantae</taxon>
        <taxon>Streptophyta</taxon>
        <taxon>Embryophyta</taxon>
        <taxon>Tracheophyta</taxon>
        <taxon>Spermatophyta</taxon>
        <taxon>Magnoliopsida</taxon>
        <taxon>Magnoliidae</taxon>
        <taxon>Laurales</taxon>
        <taxon>Lauraceae</taxon>
        <taxon>Cinnamomum</taxon>
    </lineage>
</organism>
<name>A0A3S3QR78_9MAGN</name>
<sequence length="63" mass="7401">MQSYVDDHVDLVGWLEWDRDFALKSGSNGLVTCDHRCKSGEEVYSVRADTRHDMVRVYWSELH</sequence>
<dbReference type="EMBL" id="QPKB01000007">
    <property type="protein sequence ID" value="RWR88376.1"/>
    <property type="molecule type" value="Genomic_DNA"/>
</dbReference>
<reference evidence="1 2" key="1">
    <citation type="journal article" date="2019" name="Nat. Plants">
        <title>Stout camphor tree genome fills gaps in understanding of flowering plant genome evolution.</title>
        <authorList>
            <person name="Chaw S.M."/>
            <person name="Liu Y.C."/>
            <person name="Wu Y.W."/>
            <person name="Wang H.Y."/>
            <person name="Lin C.I."/>
            <person name="Wu C.S."/>
            <person name="Ke H.M."/>
            <person name="Chang L.Y."/>
            <person name="Hsu C.Y."/>
            <person name="Yang H.T."/>
            <person name="Sudianto E."/>
            <person name="Hsu M.H."/>
            <person name="Wu K.P."/>
            <person name="Wang L.N."/>
            <person name="Leebens-Mack J.H."/>
            <person name="Tsai I.J."/>
        </authorList>
    </citation>
    <scope>NUCLEOTIDE SEQUENCE [LARGE SCALE GENOMIC DNA]</scope>
    <source>
        <strain evidence="2">cv. Chaw 1501</strain>
        <tissue evidence="1">Young leaves</tissue>
    </source>
</reference>
<gene>
    <name evidence="1" type="ORF">CKAN_01738200</name>
</gene>
<evidence type="ECO:0000313" key="2">
    <source>
        <dbReference type="Proteomes" id="UP000283530"/>
    </source>
</evidence>
<comment type="caution">
    <text evidence="1">The sequence shown here is derived from an EMBL/GenBank/DDBJ whole genome shotgun (WGS) entry which is preliminary data.</text>
</comment>
<dbReference type="Proteomes" id="UP000283530">
    <property type="component" value="Unassembled WGS sequence"/>
</dbReference>
<accession>A0A3S3QR78</accession>
<dbReference type="AlphaFoldDB" id="A0A3S3QR78"/>